<keyword evidence="1" id="KW-0812">Transmembrane</keyword>
<accession>A0A318S2A5</accession>
<dbReference type="SUPFAM" id="SSF53474">
    <property type="entry name" value="alpha/beta-Hydrolases"/>
    <property type="match status" value="1"/>
</dbReference>
<dbReference type="OrthoDB" id="4568191at2"/>
<evidence type="ECO:0000313" key="3">
    <source>
        <dbReference type="EMBL" id="PYE17518.1"/>
    </source>
</evidence>
<reference evidence="3 4" key="1">
    <citation type="submission" date="2018-06" db="EMBL/GenBank/DDBJ databases">
        <title>Genomic Encyclopedia of Type Strains, Phase IV (KMG-IV): sequencing the most valuable type-strain genomes for metagenomic binning, comparative biology and taxonomic classification.</title>
        <authorList>
            <person name="Goeker M."/>
        </authorList>
    </citation>
    <scope>NUCLEOTIDE SEQUENCE [LARGE SCALE GENOMIC DNA]</scope>
    <source>
        <strain evidence="3 4">DSM 45521</strain>
    </source>
</reference>
<name>A0A318S2A5_WILLI</name>
<dbReference type="RefSeq" id="WP_110469754.1">
    <property type="nucleotide sequence ID" value="NZ_QJSP01000006.1"/>
</dbReference>
<evidence type="ECO:0000259" key="2">
    <source>
        <dbReference type="Pfam" id="PF12697"/>
    </source>
</evidence>
<sequence length="388" mass="42368">MASDLRPVQRPVTDWDDDRRKKRLAETRHGAGSRSRRLLVQLGFAVLAVVIVCTQYWVYDVAPERARLASTRPQVHHIYDAQDPLDQDTAVVDLVGLGNLDASATATALPAFTGIGQVWAVQYDNSGLDTAVISRIIAEHARRKRVDRIVLAGHSMGGIIALEVADHIAEDTDLQLQAVVLDCTPINLHAVRAKSRDAGEDMLRWMGWLPGARESRSLRLLVETVARKDRYLFPSSGRNRFVDVGELERVVDEVLNKKILSTNTASNGLIESQFRAIVASGAQDDLETLTKGDDGPAFVFLRPTVGSADPVVDVDYSQQALFEHTGGPGGRLLVVRMAGTGHANPMQQPVRYNQAIEDSIDPFLTQLELRDGDSAVADAAAGRDRGTP</sequence>
<proteinExistence type="predicted"/>
<keyword evidence="4" id="KW-1185">Reference proteome</keyword>
<dbReference type="Proteomes" id="UP000247591">
    <property type="component" value="Unassembled WGS sequence"/>
</dbReference>
<organism evidence="3 4">
    <name type="scientific">Williamsia limnetica</name>
    <dbReference type="NCBI Taxonomy" id="882452"/>
    <lineage>
        <taxon>Bacteria</taxon>
        <taxon>Bacillati</taxon>
        <taxon>Actinomycetota</taxon>
        <taxon>Actinomycetes</taxon>
        <taxon>Mycobacteriales</taxon>
        <taxon>Nocardiaceae</taxon>
        <taxon>Williamsia</taxon>
    </lineage>
</organism>
<dbReference type="InterPro" id="IPR029058">
    <property type="entry name" value="AB_hydrolase_fold"/>
</dbReference>
<keyword evidence="1" id="KW-0472">Membrane</keyword>
<feature type="transmembrane region" description="Helical" evidence="1">
    <location>
        <begin position="38"/>
        <end position="59"/>
    </location>
</feature>
<feature type="domain" description="AB hydrolase-1" evidence="2">
    <location>
        <begin position="91"/>
        <end position="354"/>
    </location>
</feature>
<dbReference type="InterPro" id="IPR000073">
    <property type="entry name" value="AB_hydrolase_1"/>
</dbReference>
<dbReference type="Gene3D" id="3.40.50.1820">
    <property type="entry name" value="alpha/beta hydrolase"/>
    <property type="match status" value="1"/>
</dbReference>
<comment type="caution">
    <text evidence="3">The sequence shown here is derived from an EMBL/GenBank/DDBJ whole genome shotgun (WGS) entry which is preliminary data.</text>
</comment>
<evidence type="ECO:0000313" key="4">
    <source>
        <dbReference type="Proteomes" id="UP000247591"/>
    </source>
</evidence>
<dbReference type="EMBL" id="QJSP01000006">
    <property type="protein sequence ID" value="PYE17518.1"/>
    <property type="molecule type" value="Genomic_DNA"/>
</dbReference>
<dbReference type="AlphaFoldDB" id="A0A318S2A5"/>
<dbReference type="GO" id="GO:0003824">
    <property type="term" value="F:catalytic activity"/>
    <property type="evidence" value="ECO:0007669"/>
    <property type="project" value="UniProtKB-ARBA"/>
</dbReference>
<gene>
    <name evidence="3" type="ORF">DFR67_106221</name>
</gene>
<dbReference type="Pfam" id="PF12697">
    <property type="entry name" value="Abhydrolase_6"/>
    <property type="match status" value="1"/>
</dbReference>
<protein>
    <submittedName>
        <fullName evidence="3">Pimeloyl-ACP methyl ester carboxylesterase</fullName>
    </submittedName>
</protein>
<evidence type="ECO:0000256" key="1">
    <source>
        <dbReference type="SAM" id="Phobius"/>
    </source>
</evidence>
<keyword evidence="1" id="KW-1133">Transmembrane helix</keyword>